<dbReference type="AlphaFoldDB" id="S5XVV0"/>
<gene>
    <name evidence="4" type="ORF">JCM7686_pAMI8p119</name>
</gene>
<evidence type="ECO:0000313" key="4">
    <source>
        <dbReference type="EMBL" id="AGT11619.1"/>
    </source>
</evidence>
<evidence type="ECO:0000256" key="2">
    <source>
        <dbReference type="SAM" id="Phobius"/>
    </source>
</evidence>
<dbReference type="SUPFAM" id="SSF50199">
    <property type="entry name" value="Staphylococcal nuclease"/>
    <property type="match status" value="1"/>
</dbReference>
<dbReference type="EMBL" id="CP006655">
    <property type="protein sequence ID" value="AGT11619.1"/>
    <property type="molecule type" value="Genomic_DNA"/>
</dbReference>
<sequence length="159" mass="17413">MSRRIHPRPFQHPTARRSASGFRRRGLSRSRPLQFLSVVSGALLLAFMAVERFPEHLAALPELTALRVIEGPVSHVRDGDTIEVAGTPVRFGSLDCAERGTAVGDAATGRVRELVAGQSLTCALNGRSSYDRSIGRCTLPDGRDLAAQMIREGLCQRYW</sequence>
<reference evidence="4 5" key="1">
    <citation type="journal article" date="2014" name="BMC Genomics">
        <title>Architecture and functions of a multipartite genome of the methylotrophic bacterium Paracoccus aminophilus JCM 7686, containing primary and secondary chromids.</title>
        <authorList>
            <person name="Dziewit L."/>
            <person name="Czarnecki J."/>
            <person name="Wibberg D."/>
            <person name="Radlinska M."/>
            <person name="Mrozek P."/>
            <person name="Szymczak M."/>
            <person name="Schluter A."/>
            <person name="Puhler A."/>
            <person name="Bartosik D."/>
        </authorList>
    </citation>
    <scope>NUCLEOTIDE SEQUENCE [LARGE SCALE GENOMIC DNA]</scope>
    <source>
        <strain evidence="4">JCM 7686</strain>
        <plasmid evidence="5">Plasmid pAMI8</plasmid>
    </source>
</reference>
<dbReference type="Proteomes" id="UP000015480">
    <property type="component" value="Plasmid pAMI8"/>
</dbReference>
<evidence type="ECO:0000313" key="5">
    <source>
        <dbReference type="Proteomes" id="UP000015480"/>
    </source>
</evidence>
<protein>
    <recommendedName>
        <fullName evidence="3">TNase-like domain-containing protein</fullName>
    </recommendedName>
</protein>
<evidence type="ECO:0000259" key="3">
    <source>
        <dbReference type="PROSITE" id="PS50830"/>
    </source>
</evidence>
<keyword evidence="2" id="KW-1133">Transmembrane helix</keyword>
<proteinExistence type="predicted"/>
<keyword evidence="4" id="KW-0614">Plasmid</keyword>
<keyword evidence="2" id="KW-0812">Transmembrane</keyword>
<geneLocation type="plasmid" evidence="4 5">
    <name>pAMI8</name>
</geneLocation>
<evidence type="ECO:0000256" key="1">
    <source>
        <dbReference type="SAM" id="MobiDB-lite"/>
    </source>
</evidence>
<feature type="domain" description="TNase-like" evidence="3">
    <location>
        <begin position="67"/>
        <end position="159"/>
    </location>
</feature>
<dbReference type="PATRIC" id="fig|1367847.3.peg.4595"/>
<dbReference type="InterPro" id="IPR035437">
    <property type="entry name" value="SNase_OB-fold_sf"/>
</dbReference>
<keyword evidence="5" id="KW-1185">Reference proteome</keyword>
<feature type="region of interest" description="Disordered" evidence="1">
    <location>
        <begin position="1"/>
        <end position="25"/>
    </location>
</feature>
<accession>S5XVV0</accession>
<dbReference type="Gene3D" id="2.40.50.90">
    <property type="match status" value="1"/>
</dbReference>
<dbReference type="PROSITE" id="PS50830">
    <property type="entry name" value="TNASE_3"/>
    <property type="match status" value="1"/>
</dbReference>
<organism evidence="4 5">
    <name type="scientific">Paracoccus aminophilus JCM 7686</name>
    <dbReference type="NCBI Taxonomy" id="1367847"/>
    <lineage>
        <taxon>Bacteria</taxon>
        <taxon>Pseudomonadati</taxon>
        <taxon>Pseudomonadota</taxon>
        <taxon>Alphaproteobacteria</taxon>
        <taxon>Rhodobacterales</taxon>
        <taxon>Paracoccaceae</taxon>
        <taxon>Paracoccus</taxon>
    </lineage>
</organism>
<keyword evidence="2" id="KW-0472">Membrane</keyword>
<dbReference type="HOGENOM" id="CLU_1659060_0_0_5"/>
<feature type="transmembrane region" description="Helical" evidence="2">
    <location>
        <begin position="33"/>
        <end position="50"/>
    </location>
</feature>
<dbReference type="KEGG" id="pami:JCM7686_pAMI8p119"/>
<dbReference type="InterPro" id="IPR016071">
    <property type="entry name" value="Staphylococal_nuclease_OB-fold"/>
</dbReference>
<name>S5XVV0_PARAH</name>